<dbReference type="InterPro" id="IPR050738">
    <property type="entry name" value="Sulfatase"/>
</dbReference>
<dbReference type="InterPro" id="IPR000917">
    <property type="entry name" value="Sulfatase_N"/>
</dbReference>
<evidence type="ECO:0000256" key="4">
    <source>
        <dbReference type="ARBA" id="ARBA00022837"/>
    </source>
</evidence>
<dbReference type="Gene3D" id="3.30.1120.10">
    <property type="match status" value="1"/>
</dbReference>
<dbReference type="Gene3D" id="3.40.720.10">
    <property type="entry name" value="Alkaline Phosphatase, subunit A"/>
    <property type="match status" value="1"/>
</dbReference>
<dbReference type="EMBL" id="AP024702">
    <property type="protein sequence ID" value="BCX47494.1"/>
    <property type="molecule type" value="Genomic_DNA"/>
</dbReference>
<sequence length="441" mass="48532">MAGMFARAIRLCFLLTLTLWIPASLAAEKPNVVILFADDMGYGDPGCYGHPLIKTPNIDRLAGEGIRLTSFVTGSWCVPSRTQLITGRYMPRVKFNGGTGSDGKGGLPDSEKTLAEALKEAGYATHMVGKWHLGYKEKRFLPVNQGFDTWFGLPYSNDYIKPWVQTNEPLGLYRGDEMVEHPFDQDPLTTRYTEEAVGLIEKAEGPFFLYLAYAMPHLPIHVSDARRGKSAGGLYGDVIEEVDWSVGEVLAALEKKGVADNTLVFFASDNGPWVEMPPRMLRTQNKLWHAGSTGPLRGSKGETYEGGPRVPAIVRWPGTVPAGQVSGELVGMPDIYRTCLAAGGATLPEHVLDGHDLTPFLSGKADASPREDYYYFRSGLEAVRVGRWKLRTVTGKPELFDMVTDPYERVNRADELPDRVAELRSRMGQMAKEVSVKVAGG</sequence>
<feature type="chain" id="PRO_5046886620" description="Sulfatase N-terminal domain-containing protein" evidence="5">
    <location>
        <begin position="27"/>
        <end position="441"/>
    </location>
</feature>
<keyword evidence="5" id="KW-0732">Signal</keyword>
<evidence type="ECO:0000259" key="6">
    <source>
        <dbReference type="Pfam" id="PF00884"/>
    </source>
</evidence>
<keyword evidence="4" id="KW-0106">Calcium</keyword>
<protein>
    <recommendedName>
        <fullName evidence="6">Sulfatase N-terminal domain-containing protein</fullName>
    </recommendedName>
</protein>
<keyword evidence="3" id="KW-0378">Hydrolase</keyword>
<gene>
    <name evidence="7" type="ORF">HAHE_14020</name>
</gene>
<keyword evidence="8" id="KW-1185">Reference proteome</keyword>
<proteinExistence type="inferred from homology"/>
<organism evidence="7 8">
    <name type="scientific">Haloferula helveola</name>
    <dbReference type="NCBI Taxonomy" id="490095"/>
    <lineage>
        <taxon>Bacteria</taxon>
        <taxon>Pseudomonadati</taxon>
        <taxon>Verrucomicrobiota</taxon>
        <taxon>Verrucomicrobiia</taxon>
        <taxon>Verrucomicrobiales</taxon>
        <taxon>Verrucomicrobiaceae</taxon>
        <taxon>Haloferula</taxon>
    </lineage>
</organism>
<dbReference type="PROSITE" id="PS00149">
    <property type="entry name" value="SULFATASE_2"/>
    <property type="match status" value="1"/>
</dbReference>
<name>A0ABN6H1I9_9BACT</name>
<evidence type="ECO:0000256" key="5">
    <source>
        <dbReference type="SAM" id="SignalP"/>
    </source>
</evidence>
<evidence type="ECO:0000313" key="8">
    <source>
        <dbReference type="Proteomes" id="UP001374893"/>
    </source>
</evidence>
<dbReference type="CDD" id="cd16026">
    <property type="entry name" value="GALNS_like"/>
    <property type="match status" value="1"/>
</dbReference>
<evidence type="ECO:0000313" key="7">
    <source>
        <dbReference type="EMBL" id="BCX47494.1"/>
    </source>
</evidence>
<dbReference type="Proteomes" id="UP001374893">
    <property type="component" value="Chromosome"/>
</dbReference>
<feature type="signal peptide" evidence="5">
    <location>
        <begin position="1"/>
        <end position="26"/>
    </location>
</feature>
<reference evidence="7 8" key="1">
    <citation type="submission" date="2021-06" db="EMBL/GenBank/DDBJ databases">
        <title>Complete genome of Haloferula helveola possessing various polysaccharide degrading enzymes.</title>
        <authorList>
            <person name="Takami H."/>
            <person name="Huang C."/>
            <person name="Hamasaki K."/>
        </authorList>
    </citation>
    <scope>NUCLEOTIDE SEQUENCE [LARGE SCALE GENOMIC DNA]</scope>
    <source>
        <strain evidence="7 8">CN-1</strain>
    </source>
</reference>
<accession>A0ABN6H1I9</accession>
<dbReference type="PANTHER" id="PTHR42693">
    <property type="entry name" value="ARYLSULFATASE FAMILY MEMBER"/>
    <property type="match status" value="1"/>
</dbReference>
<evidence type="ECO:0000256" key="3">
    <source>
        <dbReference type="ARBA" id="ARBA00022801"/>
    </source>
</evidence>
<comment type="similarity">
    <text evidence="1">Belongs to the sulfatase family.</text>
</comment>
<evidence type="ECO:0000256" key="2">
    <source>
        <dbReference type="ARBA" id="ARBA00022723"/>
    </source>
</evidence>
<dbReference type="SUPFAM" id="SSF53649">
    <property type="entry name" value="Alkaline phosphatase-like"/>
    <property type="match status" value="1"/>
</dbReference>
<dbReference type="InterPro" id="IPR024607">
    <property type="entry name" value="Sulfatase_CS"/>
</dbReference>
<dbReference type="PANTHER" id="PTHR42693:SF33">
    <property type="entry name" value="ARYLSULFATASE"/>
    <property type="match status" value="1"/>
</dbReference>
<evidence type="ECO:0000256" key="1">
    <source>
        <dbReference type="ARBA" id="ARBA00008779"/>
    </source>
</evidence>
<dbReference type="InterPro" id="IPR017850">
    <property type="entry name" value="Alkaline_phosphatase_core_sf"/>
</dbReference>
<dbReference type="Pfam" id="PF00884">
    <property type="entry name" value="Sulfatase"/>
    <property type="match status" value="1"/>
</dbReference>
<feature type="domain" description="Sulfatase N-terminal" evidence="6">
    <location>
        <begin position="30"/>
        <end position="344"/>
    </location>
</feature>
<keyword evidence="2" id="KW-0479">Metal-binding</keyword>